<keyword evidence="3" id="KW-0479">Metal-binding</keyword>
<dbReference type="EMBL" id="BJCL01000002">
    <property type="protein sequence ID" value="GCL62088.1"/>
    <property type="molecule type" value="Genomic_DNA"/>
</dbReference>
<dbReference type="PANTHER" id="PTHR30096">
    <property type="entry name" value="4,5-DOPA DIOXYGENASE EXTRADIOL-LIKE PROTEIN"/>
    <property type="match status" value="1"/>
</dbReference>
<evidence type="ECO:0000259" key="6">
    <source>
        <dbReference type="Pfam" id="PF02900"/>
    </source>
</evidence>
<comment type="cofactor">
    <cofactor evidence="1">
        <name>Zn(2+)</name>
        <dbReference type="ChEBI" id="CHEBI:29105"/>
    </cofactor>
</comment>
<dbReference type="InterPro" id="IPR004183">
    <property type="entry name" value="Xdiol_dOase_suB"/>
</dbReference>
<reference evidence="8" key="1">
    <citation type="submission" date="2019-03" db="EMBL/GenBank/DDBJ databases">
        <title>Aquabacterium pictum sp.nov., the first bacteriochlorophyll a-containing freshwater bacterium in the genus Aquabacterium of the class Betaproteobacteria.</title>
        <authorList>
            <person name="Hirose S."/>
            <person name="Tank M."/>
            <person name="Hara E."/>
            <person name="Tamaki H."/>
            <person name="Takaichi S."/>
            <person name="Haruta S."/>
            <person name="Hanada S."/>
        </authorList>
    </citation>
    <scope>NUCLEOTIDE SEQUENCE [LARGE SCALE GENOMIC DNA]</scope>
    <source>
        <strain evidence="8">W35</strain>
    </source>
</reference>
<feature type="domain" description="Extradiol ring-cleavage dioxygenase class III enzyme subunit B" evidence="6">
    <location>
        <begin position="63"/>
        <end position="283"/>
    </location>
</feature>
<gene>
    <name evidence="7" type="ORF">AQPW35_11690</name>
</gene>
<evidence type="ECO:0000256" key="5">
    <source>
        <dbReference type="ARBA" id="ARBA00023002"/>
    </source>
</evidence>
<dbReference type="PIRSF" id="PIRSF006157">
    <property type="entry name" value="Doxgns_DODA"/>
    <property type="match status" value="1"/>
</dbReference>
<comment type="caution">
    <text evidence="7">The sequence shown here is derived from an EMBL/GenBank/DDBJ whole genome shotgun (WGS) entry which is preliminary data.</text>
</comment>
<name>A0A480ATN3_9BURK</name>
<evidence type="ECO:0000256" key="3">
    <source>
        <dbReference type="ARBA" id="ARBA00022723"/>
    </source>
</evidence>
<organism evidence="7 8">
    <name type="scientific">Pseudaquabacterium pictum</name>
    <dbReference type="NCBI Taxonomy" id="2315236"/>
    <lineage>
        <taxon>Bacteria</taxon>
        <taxon>Pseudomonadati</taxon>
        <taxon>Pseudomonadota</taxon>
        <taxon>Betaproteobacteria</taxon>
        <taxon>Burkholderiales</taxon>
        <taxon>Sphaerotilaceae</taxon>
        <taxon>Pseudaquabacterium</taxon>
    </lineage>
</organism>
<keyword evidence="8" id="KW-1185">Reference proteome</keyword>
<dbReference type="CDD" id="cd07363">
    <property type="entry name" value="45_DOPA_Dioxygenase"/>
    <property type="match status" value="1"/>
</dbReference>
<proteinExistence type="inferred from homology"/>
<dbReference type="RefSeq" id="WP_162854847.1">
    <property type="nucleotide sequence ID" value="NZ_BJCL01000002.1"/>
</dbReference>
<dbReference type="GO" id="GO:0016702">
    <property type="term" value="F:oxidoreductase activity, acting on single donors with incorporation of molecular oxygen, incorporation of two atoms of oxygen"/>
    <property type="evidence" value="ECO:0007669"/>
    <property type="project" value="UniProtKB-ARBA"/>
</dbReference>
<dbReference type="Proteomes" id="UP000301751">
    <property type="component" value="Unassembled WGS sequence"/>
</dbReference>
<keyword evidence="5" id="KW-0560">Oxidoreductase</keyword>
<dbReference type="Pfam" id="PF02900">
    <property type="entry name" value="LigB"/>
    <property type="match status" value="1"/>
</dbReference>
<dbReference type="GO" id="GO:0008270">
    <property type="term" value="F:zinc ion binding"/>
    <property type="evidence" value="ECO:0007669"/>
    <property type="project" value="InterPro"/>
</dbReference>
<dbReference type="GO" id="GO:0008198">
    <property type="term" value="F:ferrous iron binding"/>
    <property type="evidence" value="ECO:0007669"/>
    <property type="project" value="InterPro"/>
</dbReference>
<evidence type="ECO:0000256" key="4">
    <source>
        <dbReference type="ARBA" id="ARBA00022833"/>
    </source>
</evidence>
<evidence type="ECO:0000313" key="7">
    <source>
        <dbReference type="EMBL" id="GCL62088.1"/>
    </source>
</evidence>
<keyword evidence="4" id="KW-0862">Zinc</keyword>
<dbReference type="NCBIfam" id="NF007914">
    <property type="entry name" value="PRK10628.1"/>
    <property type="match status" value="1"/>
</dbReference>
<protein>
    <submittedName>
        <fullName evidence="7">Dioxygenase</fullName>
    </submittedName>
</protein>
<evidence type="ECO:0000313" key="8">
    <source>
        <dbReference type="Proteomes" id="UP000301751"/>
    </source>
</evidence>
<dbReference type="Gene3D" id="3.40.830.10">
    <property type="entry name" value="LigB-like"/>
    <property type="match status" value="1"/>
</dbReference>
<dbReference type="AlphaFoldDB" id="A0A480ATN3"/>
<evidence type="ECO:0000256" key="1">
    <source>
        <dbReference type="ARBA" id="ARBA00001947"/>
    </source>
</evidence>
<keyword evidence="7" id="KW-0223">Dioxygenase</keyword>
<comment type="similarity">
    <text evidence="2">Belongs to the DODA-type extradiol aromatic ring-opening dioxygenase family.</text>
</comment>
<dbReference type="SUPFAM" id="SSF53213">
    <property type="entry name" value="LigB-like"/>
    <property type="match status" value="1"/>
</dbReference>
<dbReference type="InterPro" id="IPR014436">
    <property type="entry name" value="Extradiol_dOase_DODA"/>
</dbReference>
<sequence length="305" mass="32732">MPLSPRRRALLGGSVVALAAGLHDLLRFSHAASAPEAPDGRPRLQGTAPALFIGHGSPMNALQDNDFTRHLRRWGRELGLPKAVLMVSAHWLTEGQTAVMVDAQPSTLHDFGGFPPELFAQRYPAPGAPDWAARTAGRLAPRAIGRHQGRGLDHGAWTVLKHLYPAADVPVFQLSIDITRPAAYHLAVGKAIAALRAEGVLVIGSGNIVHNLGDTVRGATPSVRGLRDWADDFDQRAKGALEAGDTAALLAYERLGPHGQRAVPFPDHYFPLLYALGTAQAGERARQVFEGFQSGTLSMRCVQWG</sequence>
<dbReference type="PANTHER" id="PTHR30096:SF0">
    <property type="entry name" value="4,5-DOPA DIOXYGENASE EXTRADIOL-LIKE PROTEIN"/>
    <property type="match status" value="1"/>
</dbReference>
<accession>A0A480ATN3</accession>
<evidence type="ECO:0000256" key="2">
    <source>
        <dbReference type="ARBA" id="ARBA00007581"/>
    </source>
</evidence>